<dbReference type="InterPro" id="IPR044946">
    <property type="entry name" value="Restrct_endonuc_typeI_TRD_sf"/>
</dbReference>
<keyword evidence="3" id="KW-0238">DNA-binding</keyword>
<feature type="domain" description="Type I restriction modification DNA specificity" evidence="4">
    <location>
        <begin position="193"/>
        <end position="345"/>
    </location>
</feature>
<dbReference type="Gene3D" id="1.10.287.1120">
    <property type="entry name" value="Bipartite methylase S protein"/>
    <property type="match status" value="1"/>
</dbReference>
<keyword evidence="5" id="KW-0378">Hydrolase</keyword>
<comment type="similarity">
    <text evidence="1">Belongs to the type-I restriction system S methylase family.</text>
</comment>
<dbReference type="InterPro" id="IPR000055">
    <property type="entry name" value="Restrct_endonuc_typeI_TRD"/>
</dbReference>
<dbReference type="RefSeq" id="WP_304421110.1">
    <property type="nucleotide sequence ID" value="NZ_JANCMU010000007.1"/>
</dbReference>
<accession>A0A9X4MZ10</accession>
<sequence length="368" mass="41634">MKRLTINDIAEVIKTGKTPPSKNKEYYDGNINWYNPSDINNDKLLRNSKRRITDLAFHDNKAVVFSKNTLLVTCIGDIGRVGITQDTCSSNQQITGIVPNDRIDVNFLFYWFIYNKPFLELYTNKAVVQILNNASLKKIPFTYCPPLETQKKIAAILDEADKLRQLDQQLIEKYDELTQSLFLDMFGDPVTNPKGWGYEKLGLITNMKAGKFIRASEIHSDYVDGLYLCYGGNGLRGFVNSFTHEGDFVLIGRQGALCGNVKIATGKFHATEHAIVCTPKKKYNTIWLYYLLDLLNLNRFATGAAQPGLNVSTLNDLDVVFAPYELQNQFAERVEAIEAQKVLAQQSLEKSEELFNSLLQKAFKGELV</sequence>
<evidence type="ECO:0000256" key="2">
    <source>
        <dbReference type="ARBA" id="ARBA00022747"/>
    </source>
</evidence>
<name>A0A9X4MZ10_9FLAO</name>
<dbReference type="GO" id="GO:0016787">
    <property type="term" value="F:hydrolase activity"/>
    <property type="evidence" value="ECO:0007669"/>
    <property type="project" value="UniProtKB-KW"/>
</dbReference>
<dbReference type="GO" id="GO:0004519">
    <property type="term" value="F:endonuclease activity"/>
    <property type="evidence" value="ECO:0007669"/>
    <property type="project" value="UniProtKB-KW"/>
</dbReference>
<dbReference type="EMBL" id="JANCMU010000007">
    <property type="protein sequence ID" value="MDG4946788.1"/>
    <property type="molecule type" value="Genomic_DNA"/>
</dbReference>
<dbReference type="Pfam" id="PF01420">
    <property type="entry name" value="Methylase_S"/>
    <property type="match status" value="2"/>
</dbReference>
<reference evidence="5" key="1">
    <citation type="submission" date="2022-07" db="EMBL/GenBank/DDBJ databases">
        <title>Description and genome-wide analysis of Profundicola chukchiensis gen. nov., sp. nov., marine bacteria isolated from bottom sediments of the Chukchi Sea.</title>
        <authorList>
            <person name="Romanenko L."/>
            <person name="Otstavnykh N."/>
            <person name="Kurilenko V."/>
            <person name="Eremeev V."/>
            <person name="Velansky P."/>
            <person name="Mikhailov V."/>
            <person name="Isaeva M."/>
        </authorList>
    </citation>
    <scope>NUCLEOTIDE SEQUENCE</scope>
    <source>
        <strain evidence="5">KMM 9713</strain>
    </source>
</reference>
<comment type="caution">
    <text evidence="5">The sequence shown here is derived from an EMBL/GenBank/DDBJ whole genome shotgun (WGS) entry which is preliminary data.</text>
</comment>
<proteinExistence type="inferred from homology"/>
<evidence type="ECO:0000256" key="1">
    <source>
        <dbReference type="ARBA" id="ARBA00010923"/>
    </source>
</evidence>
<keyword evidence="5" id="KW-0540">Nuclease</keyword>
<keyword evidence="2" id="KW-0680">Restriction system</keyword>
<dbReference type="PANTHER" id="PTHR30408:SF12">
    <property type="entry name" value="TYPE I RESTRICTION ENZYME MJAVIII SPECIFICITY SUBUNIT"/>
    <property type="match status" value="1"/>
</dbReference>
<dbReference type="Gene3D" id="3.90.220.20">
    <property type="entry name" value="DNA methylase specificity domains"/>
    <property type="match status" value="2"/>
</dbReference>
<dbReference type="EC" id="3.1.21.-" evidence="5"/>
<dbReference type="CDD" id="cd17266">
    <property type="entry name" value="RMtype1_S_Sau1132ORF3780P-TRD2-CR2_like"/>
    <property type="match status" value="1"/>
</dbReference>
<evidence type="ECO:0000259" key="4">
    <source>
        <dbReference type="Pfam" id="PF01420"/>
    </source>
</evidence>
<dbReference type="GO" id="GO:0009307">
    <property type="term" value="P:DNA restriction-modification system"/>
    <property type="evidence" value="ECO:0007669"/>
    <property type="project" value="UniProtKB-KW"/>
</dbReference>
<evidence type="ECO:0000313" key="6">
    <source>
        <dbReference type="Proteomes" id="UP001152599"/>
    </source>
</evidence>
<organism evidence="5 6">
    <name type="scientific">Profundicola chukchiensis</name>
    <dbReference type="NCBI Taxonomy" id="2961959"/>
    <lineage>
        <taxon>Bacteria</taxon>
        <taxon>Pseudomonadati</taxon>
        <taxon>Bacteroidota</taxon>
        <taxon>Flavobacteriia</taxon>
        <taxon>Flavobacteriales</taxon>
        <taxon>Weeksellaceae</taxon>
        <taxon>Profundicola</taxon>
    </lineage>
</organism>
<dbReference type="SUPFAM" id="SSF116734">
    <property type="entry name" value="DNA methylase specificity domain"/>
    <property type="match status" value="2"/>
</dbReference>
<dbReference type="CDD" id="cd17290">
    <property type="entry name" value="RMtype1_S_AleSS8ORF2795P_TRD1-CR1_like"/>
    <property type="match status" value="1"/>
</dbReference>
<dbReference type="PANTHER" id="PTHR30408">
    <property type="entry name" value="TYPE-1 RESTRICTION ENZYME ECOKI SPECIFICITY PROTEIN"/>
    <property type="match status" value="1"/>
</dbReference>
<dbReference type="GO" id="GO:0003677">
    <property type="term" value="F:DNA binding"/>
    <property type="evidence" value="ECO:0007669"/>
    <property type="project" value="UniProtKB-KW"/>
</dbReference>
<dbReference type="InterPro" id="IPR052021">
    <property type="entry name" value="Type-I_RS_S_subunit"/>
</dbReference>
<evidence type="ECO:0000256" key="3">
    <source>
        <dbReference type="ARBA" id="ARBA00023125"/>
    </source>
</evidence>
<dbReference type="AlphaFoldDB" id="A0A9X4MZ10"/>
<gene>
    <name evidence="5" type="ORF">NMK71_10190</name>
</gene>
<feature type="domain" description="Type I restriction modification DNA specificity" evidence="4">
    <location>
        <begin position="4"/>
        <end position="172"/>
    </location>
</feature>
<evidence type="ECO:0000313" key="5">
    <source>
        <dbReference type="EMBL" id="MDG4946788.1"/>
    </source>
</evidence>
<keyword evidence="6" id="KW-1185">Reference proteome</keyword>
<keyword evidence="5" id="KW-0255">Endonuclease</keyword>
<dbReference type="Proteomes" id="UP001152599">
    <property type="component" value="Unassembled WGS sequence"/>
</dbReference>
<protein>
    <submittedName>
        <fullName evidence="5">Restriction endonuclease subunit S</fullName>
        <ecNumber evidence="5">3.1.21.-</ecNumber>
    </submittedName>
</protein>